<dbReference type="GeneID" id="98064736"/>
<reference evidence="1" key="1">
    <citation type="submission" date="2017-12" db="EMBL/GenBank/DDBJ databases">
        <title>FDA dAtabase for Regulatory Grade micrObial Sequences (FDA-ARGOS): Supporting development and validation of Infectious Disease Dx tests.</title>
        <authorList>
            <person name="Kerrigan L."/>
            <person name="Tallon L.J."/>
            <person name="Sadzewicz L."/>
            <person name="Sengamalay N."/>
            <person name="Ott S."/>
            <person name="Godinez A."/>
            <person name="Nagaraj S."/>
            <person name="Vavikolanu K."/>
            <person name="Vyas G."/>
            <person name="Nadendla S."/>
            <person name="Aluvathingal J."/>
            <person name="Sichtig H."/>
        </authorList>
    </citation>
    <scope>NUCLEOTIDE SEQUENCE [LARGE SCALE GENOMIC DNA]</scope>
    <source>
        <strain evidence="1">FDAARGOS_200</strain>
    </source>
</reference>
<dbReference type="Proteomes" id="UP000192511">
    <property type="component" value="Unassembled WGS sequence"/>
</dbReference>
<evidence type="ECO:0000313" key="1">
    <source>
        <dbReference type="EMBL" id="PNL60357.1"/>
    </source>
</evidence>
<sequence length="137" mass="15263">MTMQNLGQFYNGLSNRLANKNYIEVRPVPPLDLGFLKQTMGGLIPKVVGLTNSINSTDSPTTTFQYATPWFKKLLGTGGAGALVYIYWQPTATTVDEIMNLGSGMLGYGQVVAGVYDLFSNQYWMSDHMNWPQEIFH</sequence>
<dbReference type="RefSeq" id="WP_019234115.1">
    <property type="nucleotide sequence ID" value="NZ_CAAAHR010000002.1"/>
</dbReference>
<dbReference type="EMBL" id="NBTX02000004">
    <property type="protein sequence ID" value="PNL60357.1"/>
    <property type="molecule type" value="Genomic_DNA"/>
</dbReference>
<name>A0AAX0WPL7_9GAMM</name>
<protein>
    <submittedName>
        <fullName evidence="1">Uncharacterized protein</fullName>
    </submittedName>
</protein>
<keyword evidence="2" id="KW-1185">Reference proteome</keyword>
<evidence type="ECO:0000313" key="2">
    <source>
        <dbReference type="Proteomes" id="UP000192511"/>
    </source>
</evidence>
<organism evidence="1 2">
    <name type="scientific">Legionella anisa</name>
    <dbReference type="NCBI Taxonomy" id="28082"/>
    <lineage>
        <taxon>Bacteria</taxon>
        <taxon>Pseudomonadati</taxon>
        <taxon>Pseudomonadota</taxon>
        <taxon>Gammaproteobacteria</taxon>
        <taxon>Legionellales</taxon>
        <taxon>Legionellaceae</taxon>
        <taxon>Legionella</taxon>
    </lineage>
</organism>
<accession>A0AAX0WPL7</accession>
<dbReference type="AlphaFoldDB" id="A0AAX0WPL7"/>
<gene>
    <name evidence="1" type="ORF">A6J39_003535</name>
</gene>
<proteinExistence type="predicted"/>
<comment type="caution">
    <text evidence="1">The sequence shown here is derived from an EMBL/GenBank/DDBJ whole genome shotgun (WGS) entry which is preliminary data.</text>
</comment>